<feature type="domain" description="DUF6884" evidence="1">
    <location>
        <begin position="238"/>
        <end position="367"/>
    </location>
</feature>
<evidence type="ECO:0000313" key="3">
    <source>
        <dbReference type="Proteomes" id="UP001500016"/>
    </source>
</evidence>
<organism evidence="2 3">
    <name type="scientific">Streptomyces albiaxialis</name>
    <dbReference type="NCBI Taxonomy" id="329523"/>
    <lineage>
        <taxon>Bacteria</taxon>
        <taxon>Bacillati</taxon>
        <taxon>Actinomycetota</taxon>
        <taxon>Actinomycetes</taxon>
        <taxon>Kitasatosporales</taxon>
        <taxon>Streptomycetaceae</taxon>
        <taxon>Streptomyces</taxon>
    </lineage>
</organism>
<dbReference type="InterPro" id="IPR049251">
    <property type="entry name" value="DUF6884"/>
</dbReference>
<accession>A0ABN2X7E7</accession>
<evidence type="ECO:0000313" key="2">
    <source>
        <dbReference type="EMBL" id="GAA2105922.1"/>
    </source>
</evidence>
<dbReference type="Proteomes" id="UP001500016">
    <property type="component" value="Unassembled WGS sequence"/>
</dbReference>
<proteinExistence type="predicted"/>
<dbReference type="Pfam" id="PF21818">
    <property type="entry name" value="DUF6884"/>
    <property type="match status" value="1"/>
</dbReference>
<protein>
    <recommendedName>
        <fullName evidence="1">DUF6884 domain-containing protein</fullName>
    </recommendedName>
</protein>
<dbReference type="EMBL" id="BAAAPE010000047">
    <property type="protein sequence ID" value="GAA2105922.1"/>
    <property type="molecule type" value="Genomic_DNA"/>
</dbReference>
<comment type="caution">
    <text evidence="2">The sequence shown here is derived from an EMBL/GenBank/DDBJ whole genome shotgun (WGS) entry which is preliminary data.</text>
</comment>
<gene>
    <name evidence="2" type="ORF">GCM10009801_81980</name>
</gene>
<evidence type="ECO:0000259" key="1">
    <source>
        <dbReference type="Pfam" id="PF21818"/>
    </source>
</evidence>
<keyword evidence="3" id="KW-1185">Reference proteome</keyword>
<sequence length="380" mass="40676">MRRPLADTGWGPGRAVSREDRCRRYLSASRLQVDGAGSAEALLTFPGDAGRGIARAWATRRFAAAYGVDARRRYGVTPASVRVELVVTGPAEAVARFVWALPRTLDYAEMLATQAALDYGRWERHGRAAPYLDGLTADGRRDLARRYRRAAFRVIVNTLMEPPPVEVPEADYTAPPWEQVTALAGGLAAYGWVAVEEVADPQQAARLLAEAEQPGEAAPQWEQAALFDAEDVIPSGPVVIVPCSARKADKVTAPAGQLYTGPLYRAARRAAEALTTEGGAVAIVSARYGLLHPSDVIASYDMRMGRPGSIRPAHLALQARPFGLDDGERDVIVLTPATYTAAVLAARPDAVTPLSGSRGIGEQRSRLAQVARPGTFTVAA</sequence>
<reference evidence="2 3" key="1">
    <citation type="journal article" date="2019" name="Int. J. Syst. Evol. Microbiol.">
        <title>The Global Catalogue of Microorganisms (GCM) 10K type strain sequencing project: providing services to taxonomists for standard genome sequencing and annotation.</title>
        <authorList>
            <consortium name="The Broad Institute Genomics Platform"/>
            <consortium name="The Broad Institute Genome Sequencing Center for Infectious Disease"/>
            <person name="Wu L."/>
            <person name="Ma J."/>
        </authorList>
    </citation>
    <scope>NUCLEOTIDE SEQUENCE [LARGE SCALE GENOMIC DNA]</scope>
    <source>
        <strain evidence="2 3">JCM 15478</strain>
    </source>
</reference>
<name>A0ABN2X7E7_9ACTN</name>